<dbReference type="SUPFAM" id="SSF54236">
    <property type="entry name" value="Ubiquitin-like"/>
    <property type="match status" value="1"/>
</dbReference>
<evidence type="ECO:0000313" key="3">
    <source>
        <dbReference type="Proteomes" id="UP000001542"/>
    </source>
</evidence>
<dbReference type="EMBL" id="DS113614">
    <property type="protein sequence ID" value="EAY00092.1"/>
    <property type="molecule type" value="Genomic_DNA"/>
</dbReference>
<dbReference type="AlphaFoldDB" id="A2F4S9"/>
<dbReference type="RefSeq" id="XP_001313021.1">
    <property type="nucleotide sequence ID" value="XM_001313020.1"/>
</dbReference>
<keyword evidence="3" id="KW-1185">Reference proteome</keyword>
<dbReference type="InParanoid" id="A2F4S9"/>
<gene>
    <name evidence="2" type="ORF">TVAG_328540</name>
</gene>
<dbReference type="VEuPathDB" id="TrichDB:TVAG_328540"/>
<name>A2F4S9_TRIV3</name>
<reference evidence="2" key="2">
    <citation type="journal article" date="2007" name="Science">
        <title>Draft genome sequence of the sexually transmitted pathogen Trichomonas vaginalis.</title>
        <authorList>
            <person name="Carlton J.M."/>
            <person name="Hirt R.P."/>
            <person name="Silva J.C."/>
            <person name="Delcher A.L."/>
            <person name="Schatz M."/>
            <person name="Zhao Q."/>
            <person name="Wortman J.R."/>
            <person name="Bidwell S.L."/>
            <person name="Alsmark U.C.M."/>
            <person name="Besteiro S."/>
            <person name="Sicheritz-Ponten T."/>
            <person name="Noel C.J."/>
            <person name="Dacks J.B."/>
            <person name="Foster P.G."/>
            <person name="Simillion C."/>
            <person name="Van de Peer Y."/>
            <person name="Miranda-Saavedra D."/>
            <person name="Barton G.J."/>
            <person name="Westrop G.D."/>
            <person name="Mueller S."/>
            <person name="Dessi D."/>
            <person name="Fiori P.L."/>
            <person name="Ren Q."/>
            <person name="Paulsen I."/>
            <person name="Zhang H."/>
            <person name="Bastida-Corcuera F.D."/>
            <person name="Simoes-Barbosa A."/>
            <person name="Brown M.T."/>
            <person name="Hayes R.D."/>
            <person name="Mukherjee M."/>
            <person name="Okumura C.Y."/>
            <person name="Schneider R."/>
            <person name="Smith A.J."/>
            <person name="Vanacova S."/>
            <person name="Villalvazo M."/>
            <person name="Haas B.J."/>
            <person name="Pertea M."/>
            <person name="Feldblyum T.V."/>
            <person name="Utterback T.R."/>
            <person name="Shu C.L."/>
            <person name="Osoegawa K."/>
            <person name="de Jong P.J."/>
            <person name="Hrdy I."/>
            <person name="Horvathova L."/>
            <person name="Zubacova Z."/>
            <person name="Dolezal P."/>
            <person name="Malik S.B."/>
            <person name="Logsdon J.M. Jr."/>
            <person name="Henze K."/>
            <person name="Gupta A."/>
            <person name="Wang C.C."/>
            <person name="Dunne R.L."/>
            <person name="Upcroft J.A."/>
            <person name="Upcroft P."/>
            <person name="White O."/>
            <person name="Salzberg S.L."/>
            <person name="Tang P."/>
            <person name="Chiu C.-H."/>
            <person name="Lee Y.-S."/>
            <person name="Embley T.M."/>
            <person name="Coombs G.H."/>
            <person name="Mottram J.C."/>
            <person name="Tachezy J."/>
            <person name="Fraser-Liggett C.M."/>
            <person name="Johnson P.J."/>
        </authorList>
    </citation>
    <scope>NUCLEOTIDE SEQUENCE [LARGE SCALE GENOMIC DNA]</scope>
    <source>
        <strain evidence="2">G3</strain>
    </source>
</reference>
<evidence type="ECO:0000256" key="1">
    <source>
        <dbReference type="SAM" id="MobiDB-lite"/>
    </source>
</evidence>
<sequence length="198" mass="22357">MTENEPKKGTRISILLYIPGQIVLKIGASSNAHVSALRKALPKNQEFNLYYEGTLLNDVFTLSAYGVKNLDVILALHPNSRTDININWLKNSSPEVLMEKLEQAKNYSCRQEMLRLNDLQMSKIDFSQHQFQRFARSISAPSIPESDETAGKVKSPSDIKTGNPMQGKDPLPCFWVETPYDGPLCPDEEIQQLIKKPH</sequence>
<dbReference type="SMR" id="A2F4S9"/>
<dbReference type="VEuPathDB" id="TrichDB:TVAGG3_0149060"/>
<evidence type="ECO:0008006" key="4">
    <source>
        <dbReference type="Google" id="ProtNLM"/>
    </source>
</evidence>
<dbReference type="Proteomes" id="UP000001542">
    <property type="component" value="Unassembled WGS sequence"/>
</dbReference>
<organism evidence="2 3">
    <name type="scientific">Trichomonas vaginalis (strain ATCC PRA-98 / G3)</name>
    <dbReference type="NCBI Taxonomy" id="412133"/>
    <lineage>
        <taxon>Eukaryota</taxon>
        <taxon>Metamonada</taxon>
        <taxon>Parabasalia</taxon>
        <taxon>Trichomonadida</taxon>
        <taxon>Trichomonadidae</taxon>
        <taxon>Trichomonas</taxon>
    </lineage>
</organism>
<accession>A2F4S9</accession>
<protein>
    <recommendedName>
        <fullName evidence="4">Ubiquitin-like domain-containing protein</fullName>
    </recommendedName>
</protein>
<dbReference type="InterPro" id="IPR029071">
    <property type="entry name" value="Ubiquitin-like_domsf"/>
</dbReference>
<evidence type="ECO:0000313" key="2">
    <source>
        <dbReference type="EMBL" id="EAY00092.1"/>
    </source>
</evidence>
<dbReference type="KEGG" id="tva:4757909"/>
<proteinExistence type="predicted"/>
<feature type="region of interest" description="Disordered" evidence="1">
    <location>
        <begin position="142"/>
        <end position="170"/>
    </location>
</feature>
<reference evidence="2" key="1">
    <citation type="submission" date="2006-10" db="EMBL/GenBank/DDBJ databases">
        <authorList>
            <person name="Amadeo P."/>
            <person name="Zhao Q."/>
            <person name="Wortman J."/>
            <person name="Fraser-Liggett C."/>
            <person name="Carlton J."/>
        </authorList>
    </citation>
    <scope>NUCLEOTIDE SEQUENCE</scope>
    <source>
        <strain evidence="2">G3</strain>
    </source>
</reference>